<dbReference type="InterPro" id="IPR013595">
    <property type="entry name" value="Pept_S33_TAP-like_C"/>
</dbReference>
<dbReference type="InterPro" id="IPR029058">
    <property type="entry name" value="AB_hydrolase_fold"/>
</dbReference>
<evidence type="ECO:0000259" key="2">
    <source>
        <dbReference type="Pfam" id="PF08386"/>
    </source>
</evidence>
<gene>
    <name evidence="3" type="ORF">E1286_03945</name>
</gene>
<dbReference type="SUPFAM" id="SSF53474">
    <property type="entry name" value="alpha/beta-Hydrolases"/>
    <property type="match status" value="1"/>
</dbReference>
<feature type="region of interest" description="Disordered" evidence="1">
    <location>
        <begin position="1"/>
        <end position="73"/>
    </location>
</feature>
<dbReference type="AlphaFoldDB" id="A0A4R4ZAS5"/>
<protein>
    <recommendedName>
        <fullName evidence="2">Peptidase S33 tripeptidyl aminopeptidase-like C-terminal domain-containing protein</fullName>
    </recommendedName>
</protein>
<dbReference type="Gene3D" id="3.40.50.1820">
    <property type="entry name" value="alpha/beta hydrolase"/>
    <property type="match status" value="1"/>
</dbReference>
<organism evidence="3 4">
    <name type="scientific">Nonomuraea terrae</name>
    <dbReference type="NCBI Taxonomy" id="2530383"/>
    <lineage>
        <taxon>Bacteria</taxon>
        <taxon>Bacillati</taxon>
        <taxon>Actinomycetota</taxon>
        <taxon>Actinomycetes</taxon>
        <taxon>Streptosporangiales</taxon>
        <taxon>Streptosporangiaceae</taxon>
        <taxon>Nonomuraea</taxon>
    </lineage>
</organism>
<evidence type="ECO:0000313" key="4">
    <source>
        <dbReference type="Proteomes" id="UP000295302"/>
    </source>
</evidence>
<evidence type="ECO:0000313" key="3">
    <source>
        <dbReference type="EMBL" id="TDD55345.1"/>
    </source>
</evidence>
<dbReference type="EMBL" id="SMKQ01000006">
    <property type="protein sequence ID" value="TDD55345.1"/>
    <property type="molecule type" value="Genomic_DNA"/>
</dbReference>
<keyword evidence="4" id="KW-1185">Reference proteome</keyword>
<dbReference type="OrthoDB" id="9796770at2"/>
<accession>A0A4R4ZAS5</accession>
<sequence>MRPRRDAVRRHAAGPAGLGRPRLRTHRGRLRLDPRREGRGRHHPRQPRRPAARAARRAARPADARPGAPSQPIEGAQWAGYLAYRCGDGGFPFDREAGPDERQEQLAAHYQRERPLAPYTPADLGLDVRAGLEFCVHWPTPRPSPVLPPGADLPGVPILVVGGDFDTHTPAEVARAMRVFPGATFVRVPFGTHSLAWGAGEAGACVRAVLRSFVTRHRVPEARCGAENYRATGAFPRSPAEVAPAPVPGLDAGRRRVLAAAFATAADAVARRNPYNLVHGLMTEQPGLRGGQVAFGDGVITLDRAVFVPGVAVSGRITLTPDGRAAASLEVSRAHRVQLSWTAFTPHERPAVSGTFDGTPFEFRP</sequence>
<dbReference type="Pfam" id="PF08386">
    <property type="entry name" value="Abhydrolase_4"/>
    <property type="match status" value="1"/>
</dbReference>
<evidence type="ECO:0000256" key="1">
    <source>
        <dbReference type="SAM" id="MobiDB-lite"/>
    </source>
</evidence>
<comment type="caution">
    <text evidence="3">The sequence shown here is derived from an EMBL/GenBank/DDBJ whole genome shotgun (WGS) entry which is preliminary data.</text>
</comment>
<name>A0A4R4ZAS5_9ACTN</name>
<feature type="compositionally biased region" description="Basic residues" evidence="1">
    <location>
        <begin position="38"/>
        <end position="59"/>
    </location>
</feature>
<dbReference type="Proteomes" id="UP000295302">
    <property type="component" value="Unassembled WGS sequence"/>
</dbReference>
<proteinExistence type="predicted"/>
<feature type="domain" description="Peptidase S33 tripeptidyl aminopeptidase-like C-terminal" evidence="2">
    <location>
        <begin position="131"/>
        <end position="221"/>
    </location>
</feature>
<reference evidence="3 4" key="1">
    <citation type="submission" date="2019-03" db="EMBL/GenBank/DDBJ databases">
        <title>Draft genome sequences of novel Actinobacteria.</title>
        <authorList>
            <person name="Sahin N."/>
            <person name="Ay H."/>
            <person name="Saygin H."/>
        </authorList>
    </citation>
    <scope>NUCLEOTIDE SEQUENCE [LARGE SCALE GENOMIC DNA]</scope>
    <source>
        <strain evidence="3 4">CH32</strain>
    </source>
</reference>